<dbReference type="Pfam" id="PF00782">
    <property type="entry name" value="DSPc"/>
    <property type="match status" value="1"/>
</dbReference>
<feature type="domain" description="Tyrosine specific protein phosphatases" evidence="4">
    <location>
        <begin position="90"/>
        <end position="156"/>
    </location>
</feature>
<keyword evidence="1" id="KW-0378">Hydrolase</keyword>
<dbReference type="SUPFAM" id="SSF52799">
    <property type="entry name" value="(Phosphotyrosine protein) phosphatases II"/>
    <property type="match status" value="1"/>
</dbReference>
<dbReference type="InterPro" id="IPR020422">
    <property type="entry name" value="TYR_PHOSPHATASE_DUAL_dom"/>
</dbReference>
<feature type="domain" description="Tyrosine-protein phosphatase" evidence="3">
    <location>
        <begin position="19"/>
        <end position="169"/>
    </location>
</feature>
<keyword evidence="2" id="KW-0904">Protein phosphatase</keyword>
<dbReference type="EMBL" id="HACM01011415">
    <property type="protein sequence ID" value="CRZ11857.1"/>
    <property type="molecule type" value="Transcribed_RNA"/>
</dbReference>
<dbReference type="InterPro" id="IPR050561">
    <property type="entry name" value="PTP"/>
</dbReference>
<dbReference type="PROSITE" id="PS50054">
    <property type="entry name" value="TYR_PHOSPHATASE_DUAL"/>
    <property type="match status" value="1"/>
</dbReference>
<dbReference type="PROSITE" id="PS50056">
    <property type="entry name" value="TYR_PHOSPHATASE_2"/>
    <property type="match status" value="1"/>
</dbReference>
<dbReference type="InterPro" id="IPR000387">
    <property type="entry name" value="Tyr_Pase_dom"/>
</dbReference>
<reference evidence="5" key="1">
    <citation type="submission" date="2015-04" db="EMBL/GenBank/DDBJ databases">
        <title>The genome sequence of the plant pathogenic Rhizarian Plasmodiophora brassicae reveals insights in its biotrophic life cycle and the origin of chitin synthesis.</title>
        <authorList>
            <person name="Schwelm A."/>
            <person name="Fogelqvist J."/>
            <person name="Knaust A."/>
            <person name="Julke S."/>
            <person name="Lilja T."/>
            <person name="Dhandapani V."/>
            <person name="Bonilla-Rosso G."/>
            <person name="Karlsson M."/>
            <person name="Shevchenko A."/>
            <person name="Choi S.R."/>
            <person name="Kim H.G."/>
            <person name="Park J.Y."/>
            <person name="Lim Y.P."/>
            <person name="Ludwig-Muller J."/>
            <person name="Dixelius C."/>
        </authorList>
    </citation>
    <scope>NUCLEOTIDE SEQUENCE</scope>
    <source>
        <tissue evidence="5">Potato root galls</tissue>
    </source>
</reference>
<evidence type="ECO:0000259" key="4">
    <source>
        <dbReference type="PROSITE" id="PS50056"/>
    </source>
</evidence>
<dbReference type="AlphaFoldDB" id="A0A0H5RE89"/>
<proteinExistence type="predicted"/>
<protein>
    <submittedName>
        <fullName evidence="5">Uncharacterized protein</fullName>
    </submittedName>
</protein>
<evidence type="ECO:0000259" key="3">
    <source>
        <dbReference type="PROSITE" id="PS50054"/>
    </source>
</evidence>
<dbReference type="InterPro" id="IPR016130">
    <property type="entry name" value="Tyr_Pase_AS"/>
</dbReference>
<organism evidence="5">
    <name type="scientific">Spongospora subterranea</name>
    <dbReference type="NCBI Taxonomy" id="70186"/>
    <lineage>
        <taxon>Eukaryota</taxon>
        <taxon>Sar</taxon>
        <taxon>Rhizaria</taxon>
        <taxon>Endomyxa</taxon>
        <taxon>Phytomyxea</taxon>
        <taxon>Plasmodiophorida</taxon>
        <taxon>Plasmodiophoridae</taxon>
        <taxon>Spongospora</taxon>
    </lineage>
</organism>
<dbReference type="Gene3D" id="3.90.190.10">
    <property type="entry name" value="Protein tyrosine phosphatase superfamily"/>
    <property type="match status" value="1"/>
</dbReference>
<dbReference type="PROSITE" id="PS00383">
    <property type="entry name" value="TYR_PHOSPHATASE_1"/>
    <property type="match status" value="1"/>
</dbReference>
<evidence type="ECO:0000256" key="2">
    <source>
        <dbReference type="ARBA" id="ARBA00022912"/>
    </source>
</evidence>
<evidence type="ECO:0000256" key="1">
    <source>
        <dbReference type="ARBA" id="ARBA00022801"/>
    </source>
</evidence>
<dbReference type="InterPro" id="IPR029021">
    <property type="entry name" value="Prot-tyrosine_phosphatase-like"/>
</dbReference>
<dbReference type="GO" id="GO:0004721">
    <property type="term" value="F:phosphoprotein phosphatase activity"/>
    <property type="evidence" value="ECO:0007669"/>
    <property type="project" value="UniProtKB-KW"/>
</dbReference>
<name>A0A0H5RE89_9EUKA</name>
<accession>A0A0H5RE89</accession>
<sequence length="171" mass="18741">MPAHNGPMTSADLLLKSVAAVEYGGRRYVISPLPTTALVPIWVARLRELEVGLLVRLSEDQSYTAQDLGDIRFVEFPLQDGAVPNSEQVTAWNELAEGFFKCNPGRALAIHCTAGLGRSAVVVAISLMNARLSAEKAIELIRSKRKGALNAKQVAFVLDYKAKRRRKFCCV</sequence>
<dbReference type="InterPro" id="IPR000340">
    <property type="entry name" value="Dual-sp_phosphatase_cat-dom"/>
</dbReference>
<dbReference type="PANTHER" id="PTHR23339">
    <property type="entry name" value="TYROSINE SPECIFIC PROTEIN PHOSPHATASE AND DUAL SPECIFICITY PROTEIN PHOSPHATASE"/>
    <property type="match status" value="1"/>
</dbReference>
<evidence type="ECO:0000313" key="5">
    <source>
        <dbReference type="EMBL" id="CRZ11857.1"/>
    </source>
</evidence>